<reference evidence="2 3" key="1">
    <citation type="submission" date="2017-02" db="EMBL/GenBank/DDBJ databases">
        <title>isolation and characterization of a novel temperate virus Aeropyrum globular virus 1 infecting hyperthermophilic archaeon Aeropyrum.</title>
        <authorList>
            <person name="Yumiya M."/>
            <person name="Yoshida T."/>
            <person name="Sako Y."/>
        </authorList>
    </citation>
    <scope>NUCLEOTIDE SEQUENCE [LARGE SCALE GENOMIC DNA]</scope>
    <source>
        <strain evidence="2 3">YK1-12-2013</strain>
    </source>
</reference>
<sequence length="142" mass="14763">MGGRSRRGLSPLVASIILIAFTIIGGFVVYEYFMSSSESVMAAGEGVIVNANTVYVSNTEKLVYFSGVNGHSGSITITQVKYYMPDGAPQTVDLSQSGGTITVKPGDKFTIDLLLPADAAAATLVYTTDAGETLSSPPVSLS</sequence>
<dbReference type="OrthoDB" id="375398at2157"/>
<evidence type="ECO:0008006" key="4">
    <source>
        <dbReference type="Google" id="ProtNLM"/>
    </source>
</evidence>
<protein>
    <recommendedName>
        <fullName evidence="4">Archaeal Type IV pilin N-terminal domain-containing protein</fullName>
    </recommendedName>
</protein>
<dbReference type="RefSeq" id="WP_131159487.1">
    <property type="nucleotide sequence ID" value="NZ_BDMD01000005.1"/>
</dbReference>
<dbReference type="Proteomes" id="UP000291213">
    <property type="component" value="Unassembled WGS sequence"/>
</dbReference>
<dbReference type="InterPro" id="IPR013373">
    <property type="entry name" value="Flagellin/pilin_N_arc"/>
</dbReference>
<keyword evidence="1" id="KW-0472">Membrane</keyword>
<gene>
    <name evidence="2" type="ORF">apy_01390</name>
</gene>
<keyword evidence="1" id="KW-1133">Transmembrane helix</keyword>
<proteinExistence type="predicted"/>
<evidence type="ECO:0000313" key="2">
    <source>
        <dbReference type="EMBL" id="GBF08414.1"/>
    </source>
</evidence>
<evidence type="ECO:0000313" key="3">
    <source>
        <dbReference type="Proteomes" id="UP000291213"/>
    </source>
</evidence>
<accession>A0A401H7N2</accession>
<feature type="transmembrane region" description="Helical" evidence="1">
    <location>
        <begin position="12"/>
        <end position="33"/>
    </location>
</feature>
<dbReference type="NCBIfam" id="TIGR02537">
    <property type="entry name" value="arch_flag_Nterm"/>
    <property type="match status" value="1"/>
</dbReference>
<dbReference type="EMBL" id="BDMD01000005">
    <property type="protein sequence ID" value="GBF08414.1"/>
    <property type="molecule type" value="Genomic_DNA"/>
</dbReference>
<keyword evidence="1" id="KW-0812">Transmembrane</keyword>
<dbReference type="AlphaFoldDB" id="A0A401H7N2"/>
<evidence type="ECO:0000256" key="1">
    <source>
        <dbReference type="SAM" id="Phobius"/>
    </source>
</evidence>
<comment type="caution">
    <text evidence="2">The sequence shown here is derived from an EMBL/GenBank/DDBJ whole genome shotgun (WGS) entry which is preliminary data.</text>
</comment>
<name>A0A401H7N2_AERPX</name>
<organism evidence="2 3">
    <name type="scientific">Aeropyrum pernix</name>
    <dbReference type="NCBI Taxonomy" id="56636"/>
    <lineage>
        <taxon>Archaea</taxon>
        <taxon>Thermoproteota</taxon>
        <taxon>Thermoprotei</taxon>
        <taxon>Desulfurococcales</taxon>
        <taxon>Desulfurococcaceae</taxon>
        <taxon>Aeropyrum</taxon>
    </lineage>
</organism>